<accession>A0A8H6HL30</accession>
<name>A0A8H6HL30_9AGAR</name>
<gene>
    <name evidence="1" type="ORF">DFP72DRAFT_915792</name>
</gene>
<evidence type="ECO:0000313" key="1">
    <source>
        <dbReference type="EMBL" id="KAF6748679.1"/>
    </source>
</evidence>
<dbReference type="EMBL" id="JACGCI010000069">
    <property type="protein sequence ID" value="KAF6748679.1"/>
    <property type="molecule type" value="Genomic_DNA"/>
</dbReference>
<dbReference type="Gene3D" id="3.30.420.40">
    <property type="match status" value="2"/>
</dbReference>
<dbReference type="SUPFAM" id="SSF53067">
    <property type="entry name" value="Actin-like ATPase domain"/>
    <property type="match status" value="2"/>
</dbReference>
<dbReference type="Proteomes" id="UP000521943">
    <property type="component" value="Unassembled WGS sequence"/>
</dbReference>
<dbReference type="CDD" id="cd10170">
    <property type="entry name" value="ASKHA_NBD_HSP70"/>
    <property type="match status" value="1"/>
</dbReference>
<dbReference type="PANTHER" id="PTHR14187">
    <property type="entry name" value="ALPHA KINASE/ELONGATION FACTOR 2 KINASE"/>
    <property type="match status" value="1"/>
</dbReference>
<protein>
    <submittedName>
        <fullName evidence="1">Uncharacterized protein</fullName>
    </submittedName>
</protein>
<dbReference type="Gene3D" id="3.90.640.10">
    <property type="entry name" value="Actin, Chain A, domain 4"/>
    <property type="match status" value="1"/>
</dbReference>
<dbReference type="InterPro" id="IPR043129">
    <property type="entry name" value="ATPase_NBD"/>
</dbReference>
<organism evidence="1 2">
    <name type="scientific">Ephemerocybe angulata</name>
    <dbReference type="NCBI Taxonomy" id="980116"/>
    <lineage>
        <taxon>Eukaryota</taxon>
        <taxon>Fungi</taxon>
        <taxon>Dikarya</taxon>
        <taxon>Basidiomycota</taxon>
        <taxon>Agaricomycotina</taxon>
        <taxon>Agaricomycetes</taxon>
        <taxon>Agaricomycetidae</taxon>
        <taxon>Agaricales</taxon>
        <taxon>Agaricineae</taxon>
        <taxon>Psathyrellaceae</taxon>
        <taxon>Ephemerocybe</taxon>
    </lineage>
</organism>
<dbReference type="PANTHER" id="PTHR14187:SF5">
    <property type="entry name" value="HEAT SHOCK 70 KDA PROTEIN 12A"/>
    <property type="match status" value="1"/>
</dbReference>
<proteinExistence type="predicted"/>
<keyword evidence="2" id="KW-1185">Reference proteome</keyword>
<evidence type="ECO:0000313" key="2">
    <source>
        <dbReference type="Proteomes" id="UP000521943"/>
    </source>
</evidence>
<sequence>MSLPAREKYAGETRRLLLAFDIGTTFSGISYSILDPGNVPEIRPVTRYPFQEQAGGNSKIPTVIYYDLNGTVAAIGAETLKDGIEADAEELGWSKARWFKLHLRPKPAVSSRANAQVEVPLPPLPPNKTVVNVFADYMEYLHSCAKKYISETHGHPFWTSLEDDIMYVLTHPNGWGGPQQAQMREAALRAGFIPNTDEGRSRVTFVTEGEASLHFCLSNGLTIEGAGESSGVLIVDAGGGTIDLTAYSKLPDHSFEEIAIPQCHFQGAAYVTMRAERYFTALLGRSRFAQDIKELTTRFDRTTKHVFQSEDEPLHIQFTSHRERDPALNIRAGRLTLEGRNVATFFEPSVSCIVDAIEEQISSSYKSIKTVFLVGGFSASNWLYEQVRERTARLGVTLSRPDTHVNKAVSNGAVSFYLDSAVTSRVSRLTYGIKTYVRYDPTNVEHRNRSHRTSIHPALGVPILICRFYPILHKNTRVKATSEFRQTFHYEGVTRGELNRAVESILSYCGPSTNPEWIDEDTDNLYPSVCVVEADTSSVQSTIKTSASGLQYHEINFDVILLFGLTELKAQIAYIQNGVERRGRAQVVYRASELV</sequence>
<dbReference type="OrthoDB" id="2963168at2759"/>
<comment type="caution">
    <text evidence="1">The sequence shown here is derived from an EMBL/GenBank/DDBJ whole genome shotgun (WGS) entry which is preliminary data.</text>
</comment>
<reference evidence="1 2" key="1">
    <citation type="submission" date="2020-07" db="EMBL/GenBank/DDBJ databases">
        <title>Comparative genomics of pyrophilous fungi reveals a link between fire events and developmental genes.</title>
        <authorList>
            <consortium name="DOE Joint Genome Institute"/>
            <person name="Steindorff A.S."/>
            <person name="Carver A."/>
            <person name="Calhoun S."/>
            <person name="Stillman K."/>
            <person name="Liu H."/>
            <person name="Lipzen A."/>
            <person name="Pangilinan J."/>
            <person name="Labutti K."/>
            <person name="Bruns T.D."/>
            <person name="Grigoriev I.V."/>
        </authorList>
    </citation>
    <scope>NUCLEOTIDE SEQUENCE [LARGE SCALE GENOMIC DNA]</scope>
    <source>
        <strain evidence="1 2">CBS 144469</strain>
    </source>
</reference>
<dbReference type="AlphaFoldDB" id="A0A8H6HL30"/>